<sequence length="64" mass="6452">MGLSLLDDGCEGLVQLSHTQLGLTGIPRLEGLLEGCAQEGLQCLGVGPAVNPGVVGLVGVLNLR</sequence>
<keyword evidence="2" id="KW-1185">Reference proteome</keyword>
<evidence type="ECO:0000313" key="2">
    <source>
        <dbReference type="Proteomes" id="UP000184514"/>
    </source>
</evidence>
<accession>A0A1L9NXP1</accession>
<name>A0A1L9NXP1_9RHOB</name>
<dbReference type="EMBL" id="MLCB01000122">
    <property type="protein sequence ID" value="OJI94050.1"/>
    <property type="molecule type" value="Genomic_DNA"/>
</dbReference>
<proteinExistence type="predicted"/>
<dbReference type="AlphaFoldDB" id="A0A1L9NXP1"/>
<gene>
    <name evidence="1" type="ORF">PFRI_17250</name>
</gene>
<reference evidence="1 2" key="1">
    <citation type="submission" date="2016-10" db="EMBL/GenBank/DDBJ databases">
        <title>Genome sequence of Planktotalea frisia SH6-1.</title>
        <authorList>
            <person name="Poehlein A."/>
            <person name="Bakenhus I."/>
            <person name="Voget S."/>
            <person name="Brinkhoff T."/>
            <person name="Simon M."/>
        </authorList>
    </citation>
    <scope>NUCLEOTIDE SEQUENCE [LARGE SCALE GENOMIC DNA]</scope>
    <source>
        <strain evidence="1 2">SH6-1</strain>
    </source>
</reference>
<evidence type="ECO:0000313" key="1">
    <source>
        <dbReference type="EMBL" id="OJI94050.1"/>
    </source>
</evidence>
<organism evidence="1 2">
    <name type="scientific">Planktotalea frisia</name>
    <dbReference type="NCBI Taxonomy" id="696762"/>
    <lineage>
        <taxon>Bacteria</taxon>
        <taxon>Pseudomonadati</taxon>
        <taxon>Pseudomonadota</taxon>
        <taxon>Alphaproteobacteria</taxon>
        <taxon>Rhodobacterales</taxon>
        <taxon>Paracoccaceae</taxon>
        <taxon>Planktotalea</taxon>
    </lineage>
</organism>
<dbReference type="Proteomes" id="UP000184514">
    <property type="component" value="Unassembled WGS sequence"/>
</dbReference>
<comment type="caution">
    <text evidence="1">The sequence shown here is derived from an EMBL/GenBank/DDBJ whole genome shotgun (WGS) entry which is preliminary data.</text>
</comment>
<protein>
    <submittedName>
        <fullName evidence="1">Uncharacterized protein</fullName>
    </submittedName>
</protein>